<organism evidence="8 9">
    <name type="scientific">Aestuariispira insulae</name>
    <dbReference type="NCBI Taxonomy" id="1461337"/>
    <lineage>
        <taxon>Bacteria</taxon>
        <taxon>Pseudomonadati</taxon>
        <taxon>Pseudomonadota</taxon>
        <taxon>Alphaproteobacteria</taxon>
        <taxon>Rhodospirillales</taxon>
        <taxon>Kiloniellaceae</taxon>
        <taxon>Aestuariispira</taxon>
    </lineage>
</organism>
<dbReference type="RefSeq" id="WP_115934470.1">
    <property type="nucleotide sequence ID" value="NZ_QRDW01000001.1"/>
</dbReference>
<dbReference type="PANTHER" id="PTHR43694:SF1">
    <property type="entry name" value="RIBONUCLEASE J"/>
    <property type="match status" value="1"/>
</dbReference>
<evidence type="ECO:0000256" key="5">
    <source>
        <dbReference type="ARBA" id="ARBA00022839"/>
    </source>
</evidence>
<evidence type="ECO:0000256" key="6">
    <source>
        <dbReference type="ARBA" id="ARBA00022884"/>
    </source>
</evidence>
<dbReference type="Gene3D" id="3.10.20.580">
    <property type="match status" value="1"/>
</dbReference>
<evidence type="ECO:0000256" key="1">
    <source>
        <dbReference type="ARBA" id="ARBA00022722"/>
    </source>
</evidence>
<comment type="caution">
    <text evidence="8">The sequence shown here is derived from an EMBL/GenBank/DDBJ whole genome shotgun (WGS) entry which is preliminary data.</text>
</comment>
<dbReference type="Pfam" id="PF22505">
    <property type="entry name" value="RNase_J_b_CASP"/>
    <property type="match status" value="1"/>
</dbReference>
<dbReference type="Proteomes" id="UP000256845">
    <property type="component" value="Unassembled WGS sequence"/>
</dbReference>
<keyword evidence="3" id="KW-0378">Hydrolase</keyword>
<dbReference type="Pfam" id="PF07521">
    <property type="entry name" value="RMMBL"/>
    <property type="match status" value="1"/>
</dbReference>
<dbReference type="InterPro" id="IPR055132">
    <property type="entry name" value="RNase_J_b_CASP"/>
</dbReference>
<dbReference type="AlphaFoldDB" id="A0A3D9HUX2"/>
<dbReference type="OrthoDB" id="9770211at2"/>
<dbReference type="InterPro" id="IPR036866">
    <property type="entry name" value="RibonucZ/Hydroxyglut_hydro"/>
</dbReference>
<dbReference type="Gene3D" id="3.60.15.10">
    <property type="entry name" value="Ribonuclease Z/Hydroxyacylglutathione hydrolase-like"/>
    <property type="match status" value="1"/>
</dbReference>
<evidence type="ECO:0000256" key="4">
    <source>
        <dbReference type="ARBA" id="ARBA00022833"/>
    </source>
</evidence>
<name>A0A3D9HUX2_9PROT</name>
<accession>A0A3D9HUX2</accession>
<keyword evidence="5" id="KW-0269">Exonuclease</keyword>
<dbReference type="GO" id="GO:0004527">
    <property type="term" value="F:exonuclease activity"/>
    <property type="evidence" value="ECO:0007669"/>
    <property type="project" value="UniProtKB-KW"/>
</dbReference>
<dbReference type="Pfam" id="PF17770">
    <property type="entry name" value="RNase_J_C"/>
    <property type="match status" value="1"/>
</dbReference>
<dbReference type="InterPro" id="IPR011108">
    <property type="entry name" value="RMMBL"/>
</dbReference>
<dbReference type="PANTHER" id="PTHR43694">
    <property type="entry name" value="RIBONUCLEASE J"/>
    <property type="match status" value="1"/>
</dbReference>
<dbReference type="InterPro" id="IPR001279">
    <property type="entry name" value="Metallo-B-lactamas"/>
</dbReference>
<evidence type="ECO:0000313" key="8">
    <source>
        <dbReference type="EMBL" id="RED53314.1"/>
    </source>
</evidence>
<gene>
    <name evidence="8" type="ORF">DFP90_10196</name>
</gene>
<keyword evidence="6" id="KW-0694">RNA-binding</keyword>
<dbReference type="InterPro" id="IPR041636">
    <property type="entry name" value="RNase_J_C"/>
</dbReference>
<evidence type="ECO:0000259" key="7">
    <source>
        <dbReference type="SMART" id="SM00849"/>
    </source>
</evidence>
<sequence>MSGYSKTGVPGADELLFLPLGGSGEIGMNLNLYGHDGKWLMVDFGISFGDASTPGIDVILPDPGFIEDRADKLAGLVLTHAHEDHLGAIPYLWEGYDCPIYATPFTASVLRRKLSESEYDTDAEIIEIPLSGRFEVGPFDLELITLTHSIPEPNALVIRTPVGHVLHTGDWKLDPDPAMGPTTDEAALIRAGEEGILAMVCDSTNALSPGESGSEGEVRENLAEVVAEHEDGIVAVACFASNVARLESAARAGIDNGRRVALVGRSLWRMTESAKENGYLEDLPPFLTDEEAKKYPPEKLLYICTGSQGEPRAALSRIARGDHPNVKFGKGDTVIFSSREIPGNEISISRLQNQLVEQGVTLITARDRDIHTSGHPHRDELIQMYQWIRPHIAVPVHGEMRHMVGHAKLAQECQVPHGIVPRNGMLVSLKEGGAAILDDVFAGRLALDGNRIVSIDSTTIRDRRKMAYNGFVLVTLVMDERSLLAEPQVAVEGLLEADDDEWDDLVEVAERAVRGMHKSQLREDGQVCEAVRVKLRRKMQEISGKKPQVRVHLVRV</sequence>
<dbReference type="EMBL" id="QRDW01000001">
    <property type="protein sequence ID" value="RED53314.1"/>
    <property type="molecule type" value="Genomic_DNA"/>
</dbReference>
<keyword evidence="9" id="KW-1185">Reference proteome</keyword>
<keyword evidence="2" id="KW-0479">Metal-binding</keyword>
<dbReference type="Gene3D" id="3.40.50.10710">
    <property type="entry name" value="Metallo-hydrolase/oxidoreductase"/>
    <property type="match status" value="1"/>
</dbReference>
<reference evidence="8 9" key="1">
    <citation type="submission" date="2018-07" db="EMBL/GenBank/DDBJ databases">
        <title>Genomic Encyclopedia of Type Strains, Phase III (KMG-III): the genomes of soil and plant-associated and newly described type strains.</title>
        <authorList>
            <person name="Whitman W."/>
        </authorList>
    </citation>
    <scope>NUCLEOTIDE SEQUENCE [LARGE SCALE GENOMIC DNA]</scope>
    <source>
        <strain evidence="8 9">CECT 8488</strain>
    </source>
</reference>
<proteinExistence type="predicted"/>
<dbReference type="Pfam" id="PF00753">
    <property type="entry name" value="Lactamase_B"/>
    <property type="match status" value="1"/>
</dbReference>
<feature type="domain" description="Metallo-beta-lactamase" evidence="7">
    <location>
        <begin position="27"/>
        <end position="229"/>
    </location>
</feature>
<evidence type="ECO:0000256" key="3">
    <source>
        <dbReference type="ARBA" id="ARBA00022801"/>
    </source>
</evidence>
<keyword evidence="1" id="KW-0540">Nuclease</keyword>
<protein>
    <submittedName>
        <fullName evidence="8">Ribonuclease J</fullName>
    </submittedName>
</protein>
<dbReference type="SUPFAM" id="SSF56281">
    <property type="entry name" value="Metallo-hydrolase/oxidoreductase"/>
    <property type="match status" value="1"/>
</dbReference>
<dbReference type="InterPro" id="IPR042173">
    <property type="entry name" value="RNase_J_2"/>
</dbReference>
<evidence type="ECO:0000256" key="2">
    <source>
        <dbReference type="ARBA" id="ARBA00022723"/>
    </source>
</evidence>
<dbReference type="SMART" id="SM00849">
    <property type="entry name" value="Lactamase_B"/>
    <property type="match status" value="1"/>
</dbReference>
<evidence type="ECO:0000313" key="9">
    <source>
        <dbReference type="Proteomes" id="UP000256845"/>
    </source>
</evidence>
<dbReference type="GO" id="GO:0046872">
    <property type="term" value="F:metal ion binding"/>
    <property type="evidence" value="ECO:0007669"/>
    <property type="project" value="UniProtKB-KW"/>
</dbReference>
<keyword evidence="4" id="KW-0862">Zinc</keyword>
<dbReference type="CDD" id="cd07714">
    <property type="entry name" value="RNaseJ_MBL-fold"/>
    <property type="match status" value="1"/>
</dbReference>
<dbReference type="GO" id="GO:0003723">
    <property type="term" value="F:RNA binding"/>
    <property type="evidence" value="ECO:0007669"/>
    <property type="project" value="UniProtKB-KW"/>
</dbReference>